<dbReference type="PROSITE" id="PS50012">
    <property type="entry name" value="RCC1_3"/>
    <property type="match status" value="2"/>
</dbReference>
<dbReference type="Pfam" id="PF18962">
    <property type="entry name" value="Por_Secre_tail"/>
    <property type="match status" value="1"/>
</dbReference>
<dbReference type="InterPro" id="IPR000408">
    <property type="entry name" value="Reg_chr_condens"/>
</dbReference>
<dbReference type="PROSITE" id="PS00626">
    <property type="entry name" value="RCC1_2"/>
    <property type="match status" value="1"/>
</dbReference>
<reference evidence="4 5" key="1">
    <citation type="submission" date="2016-10" db="EMBL/GenBank/DDBJ databases">
        <authorList>
            <person name="de Groot N.N."/>
        </authorList>
    </citation>
    <scope>NUCLEOTIDE SEQUENCE [LARGE SCALE GENOMIC DNA]</scope>
    <source>
        <strain evidence="4 5">CGMCC 1.10076</strain>
    </source>
</reference>
<dbReference type="InterPro" id="IPR026444">
    <property type="entry name" value="Secre_tail"/>
</dbReference>
<dbReference type="PANTHER" id="PTHR22870:SF408">
    <property type="entry name" value="OS09G0560450 PROTEIN"/>
    <property type="match status" value="1"/>
</dbReference>
<dbReference type="PANTHER" id="PTHR22870">
    <property type="entry name" value="REGULATOR OF CHROMOSOME CONDENSATION"/>
    <property type="match status" value="1"/>
</dbReference>
<protein>
    <submittedName>
        <fullName evidence="4">Por secretion system C-terminal sorting domain-containing protein</fullName>
    </submittedName>
</protein>
<dbReference type="SUPFAM" id="SSF50985">
    <property type="entry name" value="RCC1/BLIP-II"/>
    <property type="match status" value="1"/>
</dbReference>
<dbReference type="InterPro" id="IPR051210">
    <property type="entry name" value="Ub_ligase/GEF_domain"/>
</dbReference>
<evidence type="ECO:0000313" key="5">
    <source>
        <dbReference type="Proteomes" id="UP000199580"/>
    </source>
</evidence>
<dbReference type="InterPro" id="IPR009091">
    <property type="entry name" value="RCC1/BLIP-II"/>
</dbReference>
<evidence type="ECO:0000256" key="2">
    <source>
        <dbReference type="ARBA" id="ARBA00022737"/>
    </source>
</evidence>
<name>A0A1G8ZFJ0_9FLAO</name>
<dbReference type="Proteomes" id="UP000199580">
    <property type="component" value="Unassembled WGS sequence"/>
</dbReference>
<evidence type="ECO:0000313" key="4">
    <source>
        <dbReference type="EMBL" id="SDK13394.1"/>
    </source>
</evidence>
<organism evidence="4 5">
    <name type="scientific">Flavobacterium noncentrifugens</name>
    <dbReference type="NCBI Taxonomy" id="1128970"/>
    <lineage>
        <taxon>Bacteria</taxon>
        <taxon>Pseudomonadati</taxon>
        <taxon>Bacteroidota</taxon>
        <taxon>Flavobacteriia</taxon>
        <taxon>Flavobacteriales</taxon>
        <taxon>Flavobacteriaceae</taxon>
        <taxon>Flavobacterium</taxon>
    </lineage>
</organism>
<proteinExistence type="predicted"/>
<dbReference type="Pfam" id="PF00415">
    <property type="entry name" value="RCC1"/>
    <property type="match status" value="2"/>
</dbReference>
<dbReference type="STRING" id="1128970.SAMN04487935_2553"/>
<gene>
    <name evidence="4" type="ORF">SAMN04487935_2553</name>
</gene>
<sequence>MFLKYFCLKYVLAGNKSKINMKKKILLFFFALLAMPGFAQCWKSVSVGYANAFAIADNGTLWAWGKNTNGELGDGTNVNKNTPVQVGTANDWKEVFAGMDGIYAFSLAIKTDGTLWAWGSNNRGQLGDGTAISKNYPVQVGTDTDWKTAAAGLNHSVAIKQNGTLWGWGCSEHFALIGFPSGEDVLVPEQRSTDTDWVQVSAHDRVTVAVKANNTVWGWGYNRNNMLEVPSGATLGGDTRYPAQKIFGTNIRKTTTGDRTSIDIKTNNILANSGDPLDHNPLYVLDADVGYNTTAILKPNHTLWYEGKVLGSLSQVGVGLTQLGTAANWTAVSVGNQCAAALNADGEIWTWGANFHGGLGNGTSGVGFDSTTLVKVSCPSLLSGEQFPELSFQLYPNPAKNTVKLQSDVVIDRLIITDVLGKEYFNQRFNSSMIDVDISLFAKGLYIVQAFSGQSRNHLKMVKN</sequence>
<accession>A0A1G8ZFJ0</accession>
<dbReference type="PRINTS" id="PR00633">
    <property type="entry name" value="RCCNDNSATION"/>
</dbReference>
<keyword evidence="1" id="KW-0732">Signal</keyword>
<feature type="domain" description="Secretion system C-terminal sorting" evidence="3">
    <location>
        <begin position="394"/>
        <end position="458"/>
    </location>
</feature>
<dbReference type="Gene3D" id="2.130.10.30">
    <property type="entry name" value="Regulator of chromosome condensation 1/beta-lactamase-inhibitor protein II"/>
    <property type="match status" value="2"/>
</dbReference>
<dbReference type="AlphaFoldDB" id="A0A1G8ZFJ0"/>
<evidence type="ECO:0000256" key="1">
    <source>
        <dbReference type="ARBA" id="ARBA00022729"/>
    </source>
</evidence>
<keyword evidence="2" id="KW-0677">Repeat</keyword>
<evidence type="ECO:0000259" key="3">
    <source>
        <dbReference type="Pfam" id="PF18962"/>
    </source>
</evidence>
<dbReference type="EMBL" id="FNEZ01000004">
    <property type="protein sequence ID" value="SDK13394.1"/>
    <property type="molecule type" value="Genomic_DNA"/>
</dbReference>
<keyword evidence="5" id="KW-1185">Reference proteome</keyword>
<dbReference type="NCBIfam" id="TIGR04183">
    <property type="entry name" value="Por_Secre_tail"/>
    <property type="match status" value="1"/>
</dbReference>